<keyword evidence="3" id="KW-1185">Reference proteome</keyword>
<accession>A0A6I6IV89</accession>
<dbReference type="KEGG" id="rom:EI983_14075"/>
<proteinExistence type="predicted"/>
<feature type="region of interest" description="Disordered" evidence="1">
    <location>
        <begin position="380"/>
        <end position="405"/>
    </location>
</feature>
<protein>
    <submittedName>
        <fullName evidence="2">Uncharacterized protein</fullName>
    </submittedName>
</protein>
<dbReference type="OrthoDB" id="517757at2"/>
<evidence type="ECO:0000313" key="3">
    <source>
        <dbReference type="Proteomes" id="UP000428330"/>
    </source>
</evidence>
<gene>
    <name evidence="2" type="ORF">EI983_14075</name>
</gene>
<dbReference type="RefSeq" id="WP_157708008.1">
    <property type="nucleotide sequence ID" value="NZ_CP034348.1"/>
</dbReference>
<name>A0A6I6IV89_9RHOB</name>
<evidence type="ECO:0000313" key="2">
    <source>
        <dbReference type="EMBL" id="QGX99326.1"/>
    </source>
</evidence>
<sequence length="405" mass="42127">MTQNTAPPAPDEKTLQATRAKVRELLDRTEAFGQLAPEERREIARNMVEIGSYMANPDGVLSQEQSGDVPLAQPLRGTDTAVKNTAARAGGDQGFAGEDFEGGAIRQGTEQFGELVGHVDFAAFVGGLIENVFQAIVTSSIDQMRAYSEMLKSVSQSVSDFARDNITENNARDWLVESYPDVFGLSTGGGGGGFGFGDEGGGSPRLTVSGDSAETRLKTVSQDLELAKPITDISDAESEAALVRGARMAMAKSRMQLLASMVMMGISRIVVTDGQIKAKVVFGMRASDVAARQSKASAYDRKTSRSGSAFGGGALIGGLFGFGGGASKSNSHVTTVGSSLDERSTSQAAVKAQLSGDVRVNFKSDFLPMSSLASPEMIAAIQGNATPTTPAAHNQGSDTSGSGGS</sequence>
<feature type="compositionally biased region" description="Polar residues" evidence="1">
    <location>
        <begin position="383"/>
        <end position="405"/>
    </location>
</feature>
<dbReference type="AlphaFoldDB" id="A0A6I6IV89"/>
<organism evidence="2 3">
    <name type="scientific">Roseovarius faecimaris</name>
    <dbReference type="NCBI Taxonomy" id="2494550"/>
    <lineage>
        <taxon>Bacteria</taxon>
        <taxon>Pseudomonadati</taxon>
        <taxon>Pseudomonadota</taxon>
        <taxon>Alphaproteobacteria</taxon>
        <taxon>Rhodobacterales</taxon>
        <taxon>Roseobacteraceae</taxon>
        <taxon>Roseovarius</taxon>
    </lineage>
</organism>
<evidence type="ECO:0000256" key="1">
    <source>
        <dbReference type="SAM" id="MobiDB-lite"/>
    </source>
</evidence>
<reference evidence="3" key="1">
    <citation type="submission" date="2018-12" db="EMBL/GenBank/DDBJ databases">
        <title>Complete genome sequence of Roseovarius sp. MME-070.</title>
        <authorList>
            <person name="Nam Y.-D."/>
            <person name="Kang J."/>
            <person name="Chung W.-H."/>
            <person name="Park Y.S."/>
        </authorList>
    </citation>
    <scope>NUCLEOTIDE SEQUENCE [LARGE SCALE GENOMIC DNA]</scope>
    <source>
        <strain evidence="3">MME-070</strain>
    </source>
</reference>
<dbReference type="Proteomes" id="UP000428330">
    <property type="component" value="Chromosome"/>
</dbReference>
<dbReference type="EMBL" id="CP034348">
    <property type="protein sequence ID" value="QGX99326.1"/>
    <property type="molecule type" value="Genomic_DNA"/>
</dbReference>